<evidence type="ECO:0000313" key="7">
    <source>
        <dbReference type="EMBL" id="KAK1936425.1"/>
    </source>
</evidence>
<reference evidence="7" key="1">
    <citation type="journal article" date="2014" name="Nucleic Acids Res.">
        <title>The evolutionary dynamics of variant antigen genes in Babesia reveal a history of genomic innovation underlying host-parasite interaction.</title>
        <authorList>
            <person name="Jackson A.P."/>
            <person name="Otto T.D."/>
            <person name="Darby A."/>
            <person name="Ramaprasad A."/>
            <person name="Xia D."/>
            <person name="Echaide I.E."/>
            <person name="Farber M."/>
            <person name="Gahlot S."/>
            <person name="Gamble J."/>
            <person name="Gupta D."/>
            <person name="Gupta Y."/>
            <person name="Jackson L."/>
            <person name="Malandrin L."/>
            <person name="Malas T.B."/>
            <person name="Moussa E."/>
            <person name="Nair M."/>
            <person name="Reid A.J."/>
            <person name="Sanders M."/>
            <person name="Sharma J."/>
            <person name="Tracey A."/>
            <person name="Quail M.A."/>
            <person name="Weir W."/>
            <person name="Wastling J.M."/>
            <person name="Hall N."/>
            <person name="Willadsen P."/>
            <person name="Lingelbach K."/>
            <person name="Shiels B."/>
            <person name="Tait A."/>
            <person name="Berriman M."/>
            <person name="Allred D.R."/>
            <person name="Pain A."/>
        </authorList>
    </citation>
    <scope>NUCLEOTIDE SEQUENCE</scope>
    <source>
        <strain evidence="7">1802A</strain>
    </source>
</reference>
<dbReference type="EMBL" id="JAHBMH010000044">
    <property type="protein sequence ID" value="KAK1936425.1"/>
    <property type="molecule type" value="Genomic_DNA"/>
</dbReference>
<evidence type="ECO:0000256" key="5">
    <source>
        <dbReference type="SAM" id="Phobius"/>
    </source>
</evidence>
<feature type="transmembrane region" description="Helical" evidence="5">
    <location>
        <begin position="1223"/>
        <end position="1242"/>
    </location>
</feature>
<dbReference type="PROSITE" id="PS51778">
    <property type="entry name" value="VAST"/>
    <property type="match status" value="1"/>
</dbReference>
<comment type="subcellular location">
    <subcellularLocation>
        <location evidence="1">Membrane</location>
        <topology evidence="1">Single-pass membrane protein</topology>
    </subcellularLocation>
</comment>
<dbReference type="GO" id="GO:0005886">
    <property type="term" value="C:plasma membrane"/>
    <property type="evidence" value="ECO:0007669"/>
    <property type="project" value="TreeGrafter"/>
</dbReference>
<keyword evidence="8" id="KW-1185">Reference proteome</keyword>
<organism evidence="7 8">
    <name type="scientific">Babesia divergens</name>
    <dbReference type="NCBI Taxonomy" id="32595"/>
    <lineage>
        <taxon>Eukaryota</taxon>
        <taxon>Sar</taxon>
        <taxon>Alveolata</taxon>
        <taxon>Apicomplexa</taxon>
        <taxon>Aconoidasida</taxon>
        <taxon>Piroplasmida</taxon>
        <taxon>Babesiidae</taxon>
        <taxon>Babesia</taxon>
    </lineage>
</organism>
<dbReference type="GO" id="GO:0005789">
    <property type="term" value="C:endoplasmic reticulum membrane"/>
    <property type="evidence" value="ECO:0007669"/>
    <property type="project" value="TreeGrafter"/>
</dbReference>
<dbReference type="PANTHER" id="PTHR23319:SF4">
    <property type="entry name" value="GRAM DOMAIN CONTAINING 1B, ISOFORM E"/>
    <property type="match status" value="1"/>
</dbReference>
<keyword evidence="2 5" id="KW-0812">Transmembrane</keyword>
<keyword evidence="4 5" id="KW-0472">Membrane</keyword>
<dbReference type="GO" id="GO:0120015">
    <property type="term" value="F:sterol transfer activity"/>
    <property type="evidence" value="ECO:0007669"/>
    <property type="project" value="TreeGrafter"/>
</dbReference>
<dbReference type="Gene3D" id="2.30.29.30">
    <property type="entry name" value="Pleckstrin-homology domain (PH domain)/Phosphotyrosine-binding domain (PTB)"/>
    <property type="match status" value="1"/>
</dbReference>
<proteinExistence type="predicted"/>
<evidence type="ECO:0000259" key="6">
    <source>
        <dbReference type="PROSITE" id="PS51778"/>
    </source>
</evidence>
<dbReference type="InterPro" id="IPR011993">
    <property type="entry name" value="PH-like_dom_sf"/>
</dbReference>
<feature type="domain" description="VASt" evidence="6">
    <location>
        <begin position="1010"/>
        <end position="1180"/>
    </location>
</feature>
<accession>A0AAD9LHB2</accession>
<comment type="caution">
    <text evidence="7">The sequence shown here is derived from an EMBL/GenBank/DDBJ whole genome shotgun (WGS) entry which is preliminary data.</text>
</comment>
<evidence type="ECO:0000256" key="4">
    <source>
        <dbReference type="ARBA" id="ARBA00023136"/>
    </source>
</evidence>
<dbReference type="GO" id="GO:0140268">
    <property type="term" value="C:endoplasmic reticulum-plasma membrane contact site"/>
    <property type="evidence" value="ECO:0007669"/>
    <property type="project" value="TreeGrafter"/>
</dbReference>
<dbReference type="Pfam" id="PF16016">
    <property type="entry name" value="VASt"/>
    <property type="match status" value="1"/>
</dbReference>
<dbReference type="AlphaFoldDB" id="A0AAD9LHB2"/>
<evidence type="ECO:0000256" key="1">
    <source>
        <dbReference type="ARBA" id="ARBA00004167"/>
    </source>
</evidence>
<gene>
    <name evidence="7" type="ORF">X943_003372</name>
</gene>
<dbReference type="Pfam" id="PF02893">
    <property type="entry name" value="GRAM"/>
    <property type="match status" value="1"/>
</dbReference>
<dbReference type="InterPro" id="IPR004182">
    <property type="entry name" value="GRAM"/>
</dbReference>
<keyword evidence="3 5" id="KW-1133">Transmembrane helix</keyword>
<reference evidence="7" key="2">
    <citation type="submission" date="2021-05" db="EMBL/GenBank/DDBJ databases">
        <authorList>
            <person name="Pain A."/>
        </authorList>
    </citation>
    <scope>NUCLEOTIDE SEQUENCE</scope>
    <source>
        <strain evidence="7">1802A</strain>
    </source>
</reference>
<dbReference type="GO" id="GO:0032366">
    <property type="term" value="P:intracellular sterol transport"/>
    <property type="evidence" value="ECO:0007669"/>
    <property type="project" value="TreeGrafter"/>
</dbReference>
<dbReference type="PANTHER" id="PTHR23319">
    <property type="entry name" value="GRAM DOMAIN CONTAINING 1B, ISOFORM E"/>
    <property type="match status" value="1"/>
</dbReference>
<dbReference type="GO" id="GO:0032934">
    <property type="term" value="F:sterol binding"/>
    <property type="evidence" value="ECO:0007669"/>
    <property type="project" value="TreeGrafter"/>
</dbReference>
<name>A0AAD9LHB2_BABDI</name>
<protein>
    <recommendedName>
        <fullName evidence="6">VASt domain-containing protein</fullName>
    </recommendedName>
</protein>
<dbReference type="InterPro" id="IPR031968">
    <property type="entry name" value="VASt"/>
</dbReference>
<sequence>MKLDVSYSSNLSFLVTAYDSSYASAKALSRRLRSLLSDCKEASVLESLVEFPGPYLIDNKLKCLHLRIHSGLNRTCCNSVLSVSWINDANIDSSKLDSARLFRGDIGGLCAMSYDDADSDTVESSLNEDPQCDLSIMNPYSGEDYRKHVYIGGLQSRFNPPLEDDAASVNEHTRKRTLRQIRSMTDINIMLPIEDKMRKLQSNLSTVTETPFHSYPDNVSGLTTPSMLGSPVAVLDSLSQLCAPEFKGKGCTRMVDVSREPTNSNGAKGIGLTQHLLSSSDDLTEQEKALFAPMCVLLRRMLKFIVEASSHELQTMKHFDSSILESMELLEGIASDSLCMITSLKEQLKRYTSSYMSSLTEYQSAAAKFTKLEKILEGAFLGSMSSVIDKSDLDNRLECGFKECYSHDPLFQQHRRSHRGIVKELLNNPRDFVRYTNYVEQLCLAGYLHDNLIKNRDRYTRNLTGVLGMFADHYPRCVFDVESDCLGNLASVASTLLQSTMVMANNLNNCVIDGIGLPMDGVLSLCFSVNVDSVSLKHGIHASIAECFDTMKVLAKKLSKFHLSQIERLSRFGSRYACVICDVDLNVLFKSYHKYHKHLHSIWWSIYSTIAAIFPTNASPFRRFMDTQQPVIGDFRDLKLPFNMFDTVLRQFEAVVKISKEHAFDVCNTSVKLCSERQSWSKFIYSLANKHRLHPIQLLNVIGQFRETINAKPKWGLPFPSDADDSAGADISIPVNHQANLIALTDPIKQCKSSAIINNMLSVIEYQAEAVVDYNEVGYNFHFNRGDTLHVRLAGNTSLWYGHTASGVDRWFPAKYVKLKVDCGIPLFRRADVECSTYLDDYRVSQTGGNYTNKQDAIITLSSKAILKQSLVLSKLGLQGKVEYEFKCSICRKIVLRGTLYLTKSHLGFISSFNDVTLFGNQTSLTVPMKDIVSCELNSNKAVSFYVRIVLRSGDIHVLHSVTNARRIRDAITELAGIEEYEGQEIVGSDNLDSSVSTESLKKFFGVLEPLSKTAPPVCLQVSLEDFFKNHLSDNTTPGSRIADSRLWQNAFDFGGTLEPVVFDWSHGGIQFQKRNITYSFKLKEGKFTSLIPRQTCGKSREDIKYALIQQSKVIYESTNYVFDIPYANYFYTVLRITATALSRTTTMVKCEYDVKFVKSTVFGSVITAEASDRLLQSLSIICKPTASSDKMDVSAVKISPAIVPDKTTSETPIRRVPLVVRLRTLLVMCAISFAVYTSWLLRSS</sequence>
<evidence type="ECO:0000256" key="2">
    <source>
        <dbReference type="ARBA" id="ARBA00022692"/>
    </source>
</evidence>
<dbReference type="Proteomes" id="UP001195914">
    <property type="component" value="Unassembled WGS sequence"/>
</dbReference>
<dbReference type="InterPro" id="IPR051482">
    <property type="entry name" value="Cholesterol_transport"/>
</dbReference>
<evidence type="ECO:0000313" key="8">
    <source>
        <dbReference type="Proteomes" id="UP001195914"/>
    </source>
</evidence>
<evidence type="ECO:0000256" key="3">
    <source>
        <dbReference type="ARBA" id="ARBA00022989"/>
    </source>
</evidence>